<dbReference type="PATRIC" id="fig|1265738.3.peg.1197"/>
<dbReference type="Proteomes" id="UP000011991">
    <property type="component" value="Unassembled WGS sequence"/>
</dbReference>
<proteinExistence type="predicted"/>
<comment type="caution">
    <text evidence="1">The sequence shown here is derived from an EMBL/GenBank/DDBJ whole genome shotgun (WGS) entry which is preliminary data.</text>
</comment>
<accession>M5RRP6</accession>
<keyword evidence="2" id="KW-1185">Reference proteome</keyword>
<name>M5RRP6_9BACT</name>
<dbReference type="AlphaFoldDB" id="M5RRP6"/>
<organism evidence="1 2">
    <name type="scientific">Rhodopirellula maiorica SM1</name>
    <dbReference type="NCBI Taxonomy" id="1265738"/>
    <lineage>
        <taxon>Bacteria</taxon>
        <taxon>Pseudomonadati</taxon>
        <taxon>Planctomycetota</taxon>
        <taxon>Planctomycetia</taxon>
        <taxon>Pirellulales</taxon>
        <taxon>Pirellulaceae</taxon>
        <taxon>Novipirellula</taxon>
    </lineage>
</organism>
<dbReference type="EMBL" id="ANOG01000181">
    <property type="protein sequence ID" value="EMI21871.1"/>
    <property type="molecule type" value="Genomic_DNA"/>
</dbReference>
<gene>
    <name evidence="1" type="ORF">RMSM_01200</name>
</gene>
<reference evidence="1 2" key="1">
    <citation type="journal article" date="2013" name="Mar. Genomics">
        <title>Expression of sulfatases in Rhodopirellula baltica and the diversity of sulfatases in the genus Rhodopirellula.</title>
        <authorList>
            <person name="Wegner C.E."/>
            <person name="Richter-Heitmann T."/>
            <person name="Klindworth A."/>
            <person name="Klockow C."/>
            <person name="Richter M."/>
            <person name="Achstetter T."/>
            <person name="Glockner F.O."/>
            <person name="Harder J."/>
        </authorList>
    </citation>
    <scope>NUCLEOTIDE SEQUENCE [LARGE SCALE GENOMIC DNA]</scope>
    <source>
        <strain evidence="1 2">SM1</strain>
    </source>
</reference>
<sequence>MVKDQSVSMPGNHLAKQSFCNLNGHQQHCPTPLGFVLLLHFLSFIFL</sequence>
<evidence type="ECO:0000313" key="2">
    <source>
        <dbReference type="Proteomes" id="UP000011991"/>
    </source>
</evidence>
<evidence type="ECO:0000313" key="1">
    <source>
        <dbReference type="EMBL" id="EMI21871.1"/>
    </source>
</evidence>
<protein>
    <submittedName>
        <fullName evidence="1">Uncharacterized protein</fullName>
    </submittedName>
</protein>